<dbReference type="PROSITE" id="PS50297">
    <property type="entry name" value="ANK_REP_REGION"/>
    <property type="match status" value="2"/>
</dbReference>
<sequence length="249" mass="27488">MAGRSKQGQVDPEAAPGPLLRSPKSPAALELSLPPLAPTWEFEELAAGLIWSGLGSVPEDDTDGLTQQLEEDEELQGRLGRRKGSKWNRRNDMGETLLHRACIEGQLRRVRDLVRQGHPLNPRDYCGWTPLHEACNYGHLEIVRFLLDHGATVDDPGGQGCEGITPLHDALNCGHFEVAELLLERGASVTLRTQKGLSPLETLQQWVKLYRRDLDLETRQKARAMEMLLQAATSGQGKQGLLCAWGCCA</sequence>
<evidence type="ECO:0008006" key="8">
    <source>
        <dbReference type="Google" id="ProtNLM"/>
    </source>
</evidence>
<feature type="region of interest" description="Disordered" evidence="5">
    <location>
        <begin position="1"/>
        <end position="26"/>
    </location>
</feature>
<keyword evidence="2" id="KW-0677">Repeat</keyword>
<feature type="repeat" description="ANK" evidence="4">
    <location>
        <begin position="93"/>
        <end position="125"/>
    </location>
</feature>
<evidence type="ECO:0000313" key="6">
    <source>
        <dbReference type="EMBL" id="KAK2095252.1"/>
    </source>
</evidence>
<dbReference type="SMART" id="SM00248">
    <property type="entry name" value="ANK"/>
    <property type="match status" value="3"/>
</dbReference>
<dbReference type="Gene3D" id="1.25.40.20">
    <property type="entry name" value="Ankyrin repeat-containing domain"/>
    <property type="match status" value="1"/>
</dbReference>
<dbReference type="InterPro" id="IPR052311">
    <property type="entry name" value="MMS22L-TONSL_complex_comp"/>
</dbReference>
<feature type="repeat" description="ANK" evidence="4">
    <location>
        <begin position="162"/>
        <end position="194"/>
    </location>
</feature>
<dbReference type="InterPro" id="IPR036770">
    <property type="entry name" value="Ankyrin_rpt-contain_sf"/>
</dbReference>
<keyword evidence="7" id="KW-1185">Reference proteome</keyword>
<accession>A0ABQ9UDV8</accession>
<organism evidence="6 7">
    <name type="scientific">Saguinus oedipus</name>
    <name type="common">Cotton-top tamarin</name>
    <name type="synonym">Oedipomidas oedipus</name>
    <dbReference type="NCBI Taxonomy" id="9490"/>
    <lineage>
        <taxon>Eukaryota</taxon>
        <taxon>Metazoa</taxon>
        <taxon>Chordata</taxon>
        <taxon>Craniata</taxon>
        <taxon>Vertebrata</taxon>
        <taxon>Euteleostomi</taxon>
        <taxon>Mammalia</taxon>
        <taxon>Eutheria</taxon>
        <taxon>Euarchontoglires</taxon>
        <taxon>Primates</taxon>
        <taxon>Haplorrhini</taxon>
        <taxon>Platyrrhini</taxon>
        <taxon>Cebidae</taxon>
        <taxon>Callitrichinae</taxon>
        <taxon>Saguinus</taxon>
    </lineage>
</organism>
<dbReference type="PRINTS" id="PR01415">
    <property type="entry name" value="ANKYRIN"/>
</dbReference>
<dbReference type="PANTHER" id="PTHR46358:SF1">
    <property type="entry name" value="TONSOKU-LIKE PROTEIN"/>
    <property type="match status" value="1"/>
</dbReference>
<dbReference type="InterPro" id="IPR002110">
    <property type="entry name" value="Ankyrin_rpt"/>
</dbReference>
<evidence type="ECO:0000256" key="5">
    <source>
        <dbReference type="SAM" id="MobiDB-lite"/>
    </source>
</evidence>
<evidence type="ECO:0000256" key="1">
    <source>
        <dbReference type="ARBA" id="ARBA00004123"/>
    </source>
</evidence>
<evidence type="ECO:0000256" key="4">
    <source>
        <dbReference type="PROSITE-ProRule" id="PRU00023"/>
    </source>
</evidence>
<name>A0ABQ9UDV8_SAGOE</name>
<dbReference type="PROSITE" id="PS50088">
    <property type="entry name" value="ANK_REPEAT"/>
    <property type="match status" value="3"/>
</dbReference>
<dbReference type="SUPFAM" id="SSF48403">
    <property type="entry name" value="Ankyrin repeat"/>
    <property type="match status" value="1"/>
</dbReference>
<evidence type="ECO:0000313" key="7">
    <source>
        <dbReference type="Proteomes" id="UP001266305"/>
    </source>
</evidence>
<keyword evidence="3" id="KW-0539">Nucleus</keyword>
<dbReference type="PANTHER" id="PTHR46358">
    <property type="entry name" value="TONSOKU-LIKE PROTEIN"/>
    <property type="match status" value="1"/>
</dbReference>
<gene>
    <name evidence="6" type="ORF">P7K49_026668</name>
</gene>
<keyword evidence="4" id="KW-0040">ANK repeat</keyword>
<dbReference type="EMBL" id="JASSZA010000013">
    <property type="protein sequence ID" value="KAK2095252.1"/>
    <property type="molecule type" value="Genomic_DNA"/>
</dbReference>
<comment type="caution">
    <text evidence="6">The sequence shown here is derived from an EMBL/GenBank/DDBJ whole genome shotgun (WGS) entry which is preliminary data.</text>
</comment>
<dbReference type="Proteomes" id="UP001266305">
    <property type="component" value="Unassembled WGS sequence"/>
</dbReference>
<proteinExistence type="predicted"/>
<feature type="repeat" description="ANK" evidence="4">
    <location>
        <begin position="126"/>
        <end position="158"/>
    </location>
</feature>
<evidence type="ECO:0000256" key="2">
    <source>
        <dbReference type="ARBA" id="ARBA00022737"/>
    </source>
</evidence>
<reference evidence="6 7" key="1">
    <citation type="submission" date="2023-05" db="EMBL/GenBank/DDBJ databases">
        <title>B98-5 Cell Line De Novo Hybrid Assembly: An Optical Mapping Approach.</title>
        <authorList>
            <person name="Kananen K."/>
            <person name="Auerbach J.A."/>
            <person name="Kautto E."/>
            <person name="Blachly J.S."/>
        </authorList>
    </citation>
    <scope>NUCLEOTIDE SEQUENCE [LARGE SCALE GENOMIC DNA]</scope>
    <source>
        <strain evidence="6">B95-8</strain>
        <tissue evidence="6">Cell line</tissue>
    </source>
</reference>
<protein>
    <recommendedName>
        <fullName evidence="8">Ankyrin repeat domain-containing protein 23</fullName>
    </recommendedName>
</protein>
<evidence type="ECO:0000256" key="3">
    <source>
        <dbReference type="ARBA" id="ARBA00023242"/>
    </source>
</evidence>
<comment type="subcellular location">
    <subcellularLocation>
        <location evidence="1">Nucleus</location>
    </subcellularLocation>
</comment>
<dbReference type="Pfam" id="PF12796">
    <property type="entry name" value="Ank_2"/>
    <property type="match status" value="1"/>
</dbReference>